<dbReference type="SUPFAM" id="SSF51735">
    <property type="entry name" value="NAD(P)-binding Rossmann-fold domains"/>
    <property type="match status" value="1"/>
</dbReference>
<dbReference type="EMBL" id="NUDL01000436">
    <property type="protein sequence ID" value="PEM34100.1"/>
    <property type="molecule type" value="Genomic_DNA"/>
</dbReference>
<dbReference type="InterPro" id="IPR050091">
    <property type="entry name" value="PKS_NRPS_Biosynth_Enz"/>
</dbReference>
<gene>
    <name evidence="4" type="ORF">CN611_32870</name>
</gene>
<dbReference type="Gene3D" id="3.40.50.720">
    <property type="entry name" value="NAD(P)-binding Rossmann-like Domain"/>
    <property type="match status" value="1"/>
</dbReference>
<evidence type="ECO:0000256" key="1">
    <source>
        <dbReference type="ARBA" id="ARBA00022450"/>
    </source>
</evidence>
<feature type="non-terminal residue" evidence="4">
    <location>
        <position position="93"/>
    </location>
</feature>
<dbReference type="Proteomes" id="UP000220621">
    <property type="component" value="Unassembled WGS sequence"/>
</dbReference>
<feature type="domain" description="Ketoreductase (KR)" evidence="3">
    <location>
        <begin position="1"/>
        <end position="92"/>
    </location>
</feature>
<dbReference type="GO" id="GO:0006633">
    <property type="term" value="P:fatty acid biosynthetic process"/>
    <property type="evidence" value="ECO:0007669"/>
    <property type="project" value="TreeGrafter"/>
</dbReference>
<evidence type="ECO:0000259" key="3">
    <source>
        <dbReference type="Pfam" id="PF08659"/>
    </source>
</evidence>
<evidence type="ECO:0000313" key="4">
    <source>
        <dbReference type="EMBL" id="PEM34100.1"/>
    </source>
</evidence>
<dbReference type="InterPro" id="IPR013968">
    <property type="entry name" value="PKS_KR"/>
</dbReference>
<accession>A0A2A8AYK7</accession>
<feature type="non-terminal residue" evidence="4">
    <location>
        <position position="1"/>
    </location>
</feature>
<sequence>FHFAGAPGGTMLPWCTKEIGERVLAAKVLGCQYLQQYFMALSPRFVVYSSSMSAILGGVGQSDYSAANAFLNAWAQKHDIPEGCRHISIGWDV</sequence>
<name>A0A2A8AYK7_9BACI</name>
<comment type="caution">
    <text evidence="4">The sequence shown here is derived from an EMBL/GenBank/DDBJ whole genome shotgun (WGS) entry which is preliminary data.</text>
</comment>
<protein>
    <recommendedName>
        <fullName evidence="3">Ketoreductase (KR) domain-containing protein</fullName>
    </recommendedName>
</protein>
<keyword evidence="2" id="KW-0597">Phosphoprotein</keyword>
<proteinExistence type="predicted"/>
<evidence type="ECO:0000256" key="2">
    <source>
        <dbReference type="ARBA" id="ARBA00022553"/>
    </source>
</evidence>
<dbReference type="PANTHER" id="PTHR43775">
    <property type="entry name" value="FATTY ACID SYNTHASE"/>
    <property type="match status" value="1"/>
</dbReference>
<evidence type="ECO:0000313" key="5">
    <source>
        <dbReference type="Proteomes" id="UP000220621"/>
    </source>
</evidence>
<dbReference type="Pfam" id="PF08659">
    <property type="entry name" value="KR"/>
    <property type="match status" value="1"/>
</dbReference>
<keyword evidence="1" id="KW-0596">Phosphopantetheine</keyword>
<dbReference type="InterPro" id="IPR036291">
    <property type="entry name" value="NAD(P)-bd_dom_sf"/>
</dbReference>
<dbReference type="GO" id="GO:0004312">
    <property type="term" value="F:fatty acid synthase activity"/>
    <property type="evidence" value="ECO:0007669"/>
    <property type="project" value="TreeGrafter"/>
</dbReference>
<dbReference type="AlphaFoldDB" id="A0A2A8AYK7"/>
<reference evidence="4 5" key="1">
    <citation type="submission" date="2017-09" db="EMBL/GenBank/DDBJ databases">
        <title>Large-scale bioinformatics analysis of Bacillus genomes uncovers conserved roles of natural products in bacterial physiology.</title>
        <authorList>
            <consortium name="Agbiome Team Llc"/>
            <person name="Bleich R.M."/>
            <person name="Grubbs K.J."/>
            <person name="Santa Maria K.C."/>
            <person name="Allen S.E."/>
            <person name="Farag S."/>
            <person name="Shank E.A."/>
            <person name="Bowers A."/>
        </authorList>
    </citation>
    <scope>NUCLEOTIDE SEQUENCE [LARGE SCALE GENOMIC DNA]</scope>
    <source>
        <strain evidence="4 5">AFS010764</strain>
    </source>
</reference>
<organism evidence="4 5">
    <name type="scientific">Bacillus wiedmannii</name>
    <dbReference type="NCBI Taxonomy" id="1890302"/>
    <lineage>
        <taxon>Bacteria</taxon>
        <taxon>Bacillati</taxon>
        <taxon>Bacillota</taxon>
        <taxon>Bacilli</taxon>
        <taxon>Bacillales</taxon>
        <taxon>Bacillaceae</taxon>
        <taxon>Bacillus</taxon>
        <taxon>Bacillus cereus group</taxon>
    </lineage>
</organism>
<dbReference type="PANTHER" id="PTHR43775:SF37">
    <property type="entry name" value="SI:DKEY-61P9.11"/>
    <property type="match status" value="1"/>
</dbReference>